<organism evidence="2">
    <name type="scientific">Tetraselmis sp. GSL018</name>
    <dbReference type="NCBI Taxonomy" id="582737"/>
    <lineage>
        <taxon>Eukaryota</taxon>
        <taxon>Viridiplantae</taxon>
        <taxon>Chlorophyta</taxon>
        <taxon>core chlorophytes</taxon>
        <taxon>Chlorodendrophyceae</taxon>
        <taxon>Chlorodendrales</taxon>
        <taxon>Chlorodendraceae</taxon>
        <taxon>Tetraselmis</taxon>
    </lineage>
</organism>
<reference evidence="2" key="1">
    <citation type="submission" date="2014-05" db="EMBL/GenBank/DDBJ databases">
        <title>The transcriptome of the halophilic microalga Tetraselmis sp. GSL018 isolated from the Great Salt Lake, Utah.</title>
        <authorList>
            <person name="Jinkerson R.E."/>
            <person name="D'Adamo S."/>
            <person name="Posewitz M.C."/>
        </authorList>
    </citation>
    <scope>NUCLEOTIDE SEQUENCE</scope>
    <source>
        <strain evidence="2">GSL018</strain>
    </source>
</reference>
<proteinExistence type="predicted"/>
<dbReference type="EMBL" id="GBEZ01026353">
    <property type="protein sequence ID" value="JAC60851.1"/>
    <property type="molecule type" value="Transcribed_RNA"/>
</dbReference>
<feature type="chain" id="PRO_5001605376" evidence="1">
    <location>
        <begin position="25"/>
        <end position="180"/>
    </location>
</feature>
<dbReference type="AlphaFoldDB" id="A0A061QR47"/>
<feature type="signal peptide" evidence="1">
    <location>
        <begin position="1"/>
        <end position="24"/>
    </location>
</feature>
<evidence type="ECO:0000256" key="1">
    <source>
        <dbReference type="SAM" id="SignalP"/>
    </source>
</evidence>
<evidence type="ECO:0000313" key="2">
    <source>
        <dbReference type="EMBL" id="JAC60851.1"/>
    </source>
</evidence>
<accession>A0A061QR47</accession>
<sequence length="180" mass="20156">MRVLGCGSACVVLILLLQQFQAKALPIYWGNPNRVGDGCEIPQQGYKFHKDPVLDSNASLEVFDLEGQSVTSFESGATYNLKLTFPERSRSFILSSEGELESELAYENEQADLCVSQNISRVTLNLGLKEAQLRWSAPSGMVVCYQLDCKCYNPSLRLSLNILNCEDLFKILTDHFSSFR</sequence>
<protein>
    <submittedName>
        <fullName evidence="2">Uncharacterized protein</fullName>
    </submittedName>
</protein>
<name>A0A061QR47_9CHLO</name>
<keyword evidence="1" id="KW-0732">Signal</keyword>
<gene>
    <name evidence="2" type="ORF">TSPGSL018_27841</name>
</gene>